<feature type="signal peptide" evidence="2">
    <location>
        <begin position="1"/>
        <end position="23"/>
    </location>
</feature>
<reference evidence="4" key="1">
    <citation type="submission" date="2020-08" db="EMBL/GenBank/DDBJ databases">
        <title>Ramlibacter sp. USB13 16S ribosomal RNA gene genome sequencing and assembly.</title>
        <authorList>
            <person name="Kang M."/>
        </authorList>
    </citation>
    <scope>NUCLEOTIDE SEQUENCE</scope>
    <source>
        <strain evidence="4">USB13</strain>
    </source>
</reference>
<dbReference type="InterPro" id="IPR011992">
    <property type="entry name" value="EF-hand-dom_pair"/>
</dbReference>
<protein>
    <recommendedName>
        <fullName evidence="3">EF-hand domain-containing protein</fullName>
    </recommendedName>
</protein>
<dbReference type="Pfam" id="PF13202">
    <property type="entry name" value="EF-hand_5"/>
    <property type="match status" value="2"/>
</dbReference>
<feature type="domain" description="EF-hand" evidence="3">
    <location>
        <begin position="161"/>
        <end position="191"/>
    </location>
</feature>
<evidence type="ECO:0000313" key="5">
    <source>
        <dbReference type="Proteomes" id="UP000608513"/>
    </source>
</evidence>
<dbReference type="EMBL" id="JACORT010000002">
    <property type="protein sequence ID" value="MBC5782551.1"/>
    <property type="molecule type" value="Genomic_DNA"/>
</dbReference>
<dbReference type="InterPro" id="IPR002048">
    <property type="entry name" value="EF_hand_dom"/>
</dbReference>
<feature type="chain" id="PRO_5037689280" description="EF-hand domain-containing protein" evidence="2">
    <location>
        <begin position="24"/>
        <end position="191"/>
    </location>
</feature>
<dbReference type="SUPFAM" id="SSF47473">
    <property type="entry name" value="EF-hand"/>
    <property type="match status" value="1"/>
</dbReference>
<evidence type="ECO:0000256" key="2">
    <source>
        <dbReference type="SAM" id="SignalP"/>
    </source>
</evidence>
<keyword evidence="5" id="KW-1185">Reference proteome</keyword>
<proteinExistence type="predicted"/>
<accession>A0A923MPN1</accession>
<name>A0A923MPN1_9BURK</name>
<feature type="region of interest" description="Disordered" evidence="1">
    <location>
        <begin position="22"/>
        <end position="50"/>
    </location>
</feature>
<dbReference type="Proteomes" id="UP000608513">
    <property type="component" value="Unassembled WGS sequence"/>
</dbReference>
<keyword evidence="2" id="KW-0732">Signal</keyword>
<dbReference type="RefSeq" id="WP_187075313.1">
    <property type="nucleotide sequence ID" value="NZ_JACORT010000002.1"/>
</dbReference>
<evidence type="ECO:0000256" key="1">
    <source>
        <dbReference type="SAM" id="MobiDB-lite"/>
    </source>
</evidence>
<dbReference type="PROSITE" id="PS50222">
    <property type="entry name" value="EF_HAND_2"/>
    <property type="match status" value="1"/>
</dbReference>
<dbReference type="AlphaFoldDB" id="A0A923MPN1"/>
<evidence type="ECO:0000259" key="3">
    <source>
        <dbReference type="PROSITE" id="PS50222"/>
    </source>
</evidence>
<comment type="caution">
    <text evidence="4">The sequence shown here is derived from an EMBL/GenBank/DDBJ whole genome shotgun (WGS) entry which is preliminary data.</text>
</comment>
<gene>
    <name evidence="4" type="ORF">H8N03_06315</name>
</gene>
<dbReference type="Gene3D" id="1.10.238.10">
    <property type="entry name" value="EF-hand"/>
    <property type="match status" value="1"/>
</dbReference>
<evidence type="ECO:0000313" key="4">
    <source>
        <dbReference type="EMBL" id="MBC5782551.1"/>
    </source>
</evidence>
<sequence>MSPLARLLATALCLAAATSAVHAQQRVSPSPSTSGAVARPAPATPNPAGLRPVFPAGVSSGSGAAVAADPIAANNSPVPAGAPGTMTPGTVVGGGGGVPTELFPSGTVPSTAVLGAGPVAGPSQYGGAAGAGTSFSAVDTARSFYFADANHDGELSRGEARRLSIATMSFEEMDRNFDGVISRFEYDDSLR</sequence>
<dbReference type="GO" id="GO:0005509">
    <property type="term" value="F:calcium ion binding"/>
    <property type="evidence" value="ECO:0007669"/>
    <property type="project" value="InterPro"/>
</dbReference>
<feature type="compositionally biased region" description="Polar residues" evidence="1">
    <location>
        <begin position="25"/>
        <end position="35"/>
    </location>
</feature>
<organism evidence="4 5">
    <name type="scientific">Ramlibacter cellulosilyticus</name>
    <dbReference type="NCBI Taxonomy" id="2764187"/>
    <lineage>
        <taxon>Bacteria</taxon>
        <taxon>Pseudomonadati</taxon>
        <taxon>Pseudomonadota</taxon>
        <taxon>Betaproteobacteria</taxon>
        <taxon>Burkholderiales</taxon>
        <taxon>Comamonadaceae</taxon>
        <taxon>Ramlibacter</taxon>
    </lineage>
</organism>